<evidence type="ECO:0000313" key="1">
    <source>
        <dbReference type="EMBL" id="SHN18095.1"/>
    </source>
</evidence>
<dbReference type="InterPro" id="IPR054188">
    <property type="entry name" value="DUF6893"/>
</dbReference>
<name>A0A1M7PLK5_9ACTN</name>
<dbReference type="EMBL" id="FRBI01000024">
    <property type="protein sequence ID" value="SHN18095.1"/>
    <property type="molecule type" value="Genomic_DNA"/>
</dbReference>
<proteinExistence type="predicted"/>
<organism evidence="1 2">
    <name type="scientific">Actinacidiphila paucisporea</name>
    <dbReference type="NCBI Taxonomy" id="310782"/>
    <lineage>
        <taxon>Bacteria</taxon>
        <taxon>Bacillati</taxon>
        <taxon>Actinomycetota</taxon>
        <taxon>Actinomycetes</taxon>
        <taxon>Kitasatosporales</taxon>
        <taxon>Streptomycetaceae</taxon>
        <taxon>Actinacidiphila</taxon>
    </lineage>
</organism>
<sequence length="35" mass="3799">MVKKILAVGVVGAAVGAALVQMLPDIRRYLRMRAM</sequence>
<reference evidence="1 2" key="1">
    <citation type="submission" date="2016-11" db="EMBL/GenBank/DDBJ databases">
        <authorList>
            <person name="Jaros S."/>
            <person name="Januszkiewicz K."/>
            <person name="Wedrychowicz H."/>
        </authorList>
    </citation>
    <scope>NUCLEOTIDE SEQUENCE [LARGE SCALE GENOMIC DNA]</scope>
    <source>
        <strain evidence="1 2">CGMCC 4.2025</strain>
    </source>
</reference>
<dbReference type="Pfam" id="PF21833">
    <property type="entry name" value="DUF6893"/>
    <property type="match status" value="1"/>
</dbReference>
<keyword evidence="2" id="KW-1185">Reference proteome</keyword>
<evidence type="ECO:0000313" key="2">
    <source>
        <dbReference type="Proteomes" id="UP000184111"/>
    </source>
</evidence>
<gene>
    <name evidence="1" type="ORF">SAMN05216499_12436</name>
</gene>
<protein>
    <submittedName>
        <fullName evidence="1">Uncharacterized protein</fullName>
    </submittedName>
</protein>
<dbReference type="AlphaFoldDB" id="A0A1M7PLK5"/>
<dbReference type="Proteomes" id="UP000184111">
    <property type="component" value="Unassembled WGS sequence"/>
</dbReference>
<dbReference type="STRING" id="310782.SAMN05216499_12436"/>
<dbReference type="RefSeq" id="WP_407640067.1">
    <property type="nucleotide sequence ID" value="NZ_FRBI01000024.1"/>
</dbReference>
<accession>A0A1M7PLK5</accession>